<dbReference type="NCBIfam" id="NF003618">
    <property type="entry name" value="PRK05261.1-3"/>
    <property type="match status" value="1"/>
</dbReference>
<keyword evidence="9" id="KW-1185">Reference proteome</keyword>
<dbReference type="Pfam" id="PF09363">
    <property type="entry name" value="XFP_C"/>
    <property type="match status" value="1"/>
</dbReference>
<dbReference type="GO" id="GO:0016832">
    <property type="term" value="F:aldehyde-lyase activity"/>
    <property type="evidence" value="ECO:0007669"/>
    <property type="project" value="UniProtKB-UniRule"/>
</dbReference>
<dbReference type="InterPro" id="IPR005593">
    <property type="entry name" value="Xul5P/Fru6P_PKetolase"/>
</dbReference>
<dbReference type="Gene3D" id="3.40.50.970">
    <property type="match status" value="2"/>
</dbReference>
<dbReference type="NCBIfam" id="NF003619">
    <property type="entry name" value="PRK05261.1-4"/>
    <property type="match status" value="1"/>
</dbReference>
<dbReference type="InterPro" id="IPR029061">
    <property type="entry name" value="THDP-binding"/>
</dbReference>
<accession>A0A0R1VLD0</accession>
<name>A0A0R1VLD0_9LACO</name>
<reference evidence="8 9" key="1">
    <citation type="journal article" date="2015" name="Genome Announc.">
        <title>Expanding the biotechnology potential of lactobacilli through comparative genomics of 213 strains and associated genera.</title>
        <authorList>
            <person name="Sun Z."/>
            <person name="Harris H.M."/>
            <person name="McCann A."/>
            <person name="Guo C."/>
            <person name="Argimon S."/>
            <person name="Zhang W."/>
            <person name="Yang X."/>
            <person name="Jeffery I.B."/>
            <person name="Cooney J.C."/>
            <person name="Kagawa T.F."/>
            <person name="Liu W."/>
            <person name="Song Y."/>
            <person name="Salvetti E."/>
            <person name="Wrobel A."/>
            <person name="Rasinkangas P."/>
            <person name="Parkhill J."/>
            <person name="Rea M.C."/>
            <person name="O'Sullivan O."/>
            <person name="Ritari J."/>
            <person name="Douillard F.P."/>
            <person name="Paul Ross R."/>
            <person name="Yang R."/>
            <person name="Briner A.E."/>
            <person name="Felis G.E."/>
            <person name="de Vos W.M."/>
            <person name="Barrangou R."/>
            <person name="Klaenhammer T.R."/>
            <person name="Caufield P.W."/>
            <person name="Cui Y."/>
            <person name="Zhang H."/>
            <person name="O'Toole P.W."/>
        </authorList>
    </citation>
    <scope>NUCLEOTIDE SEQUENCE [LARGE SCALE GENOMIC DNA]</scope>
    <source>
        <strain evidence="8 9">DSM 18382</strain>
    </source>
</reference>
<dbReference type="InterPro" id="IPR023962">
    <property type="entry name" value="Phosphoketolase"/>
</dbReference>
<comment type="caution">
    <text evidence="8">The sequence shown here is derived from an EMBL/GenBank/DDBJ whole genome shotgun (WGS) entry which is preliminary data.</text>
</comment>
<dbReference type="InterPro" id="IPR019790">
    <property type="entry name" value="Xul5P/Fru6P_PKetolase_CS"/>
</dbReference>
<organism evidence="8 9">
    <name type="scientific">Lentilactobacillus farraginis DSM 18382 = JCM 14108</name>
    <dbReference type="NCBI Taxonomy" id="1423743"/>
    <lineage>
        <taxon>Bacteria</taxon>
        <taxon>Bacillati</taxon>
        <taxon>Bacillota</taxon>
        <taxon>Bacilli</taxon>
        <taxon>Lactobacillales</taxon>
        <taxon>Lactobacillaceae</taxon>
        <taxon>Lentilactobacillus</taxon>
    </lineage>
</organism>
<dbReference type="CDD" id="cd02011">
    <property type="entry name" value="TPP_PK"/>
    <property type="match status" value="1"/>
</dbReference>
<proteinExistence type="inferred from homology"/>
<dbReference type="EC" id="4.1.2.-" evidence="5"/>
<dbReference type="Gene3D" id="3.40.50.920">
    <property type="match status" value="1"/>
</dbReference>
<dbReference type="RefSeq" id="WP_056984005.1">
    <property type="nucleotide sequence ID" value="NZ_AZFY01000104.1"/>
</dbReference>
<evidence type="ECO:0000313" key="8">
    <source>
        <dbReference type="EMBL" id="KRM06338.1"/>
    </source>
</evidence>
<dbReference type="PATRIC" id="fig|1423743.5.peg.622"/>
<protein>
    <recommendedName>
        <fullName evidence="5">Probable phosphoketolase</fullName>
        <ecNumber evidence="5">4.1.2.-</ecNumber>
    </recommendedName>
</protein>
<evidence type="ECO:0000256" key="2">
    <source>
        <dbReference type="ARBA" id="ARBA00005623"/>
    </source>
</evidence>
<dbReference type="InterPro" id="IPR018970">
    <property type="entry name" value="Xul5P/Fru6P_PKetolase_N"/>
</dbReference>
<evidence type="ECO:0000259" key="7">
    <source>
        <dbReference type="Pfam" id="PF09364"/>
    </source>
</evidence>
<feature type="domain" description="Xylulose 5-phosphate/Fructose 6-phosphate phosphoketolase N-terminal" evidence="7">
    <location>
        <begin position="20"/>
        <end position="382"/>
    </location>
</feature>
<dbReference type="EMBL" id="AZFY01000104">
    <property type="protein sequence ID" value="KRM06338.1"/>
    <property type="molecule type" value="Genomic_DNA"/>
</dbReference>
<dbReference type="InterPro" id="IPR009014">
    <property type="entry name" value="Transketo_C/PFOR_II"/>
</dbReference>
<keyword evidence="3 5" id="KW-0786">Thiamine pyrophosphate</keyword>
<dbReference type="PIRSF" id="PIRSF017245">
    <property type="entry name" value="Phosphoketolase"/>
    <property type="match status" value="1"/>
</dbReference>
<evidence type="ECO:0000313" key="9">
    <source>
        <dbReference type="Proteomes" id="UP000051966"/>
    </source>
</evidence>
<gene>
    <name evidence="8" type="ORF">FD41_GL000607</name>
</gene>
<evidence type="ECO:0000256" key="4">
    <source>
        <dbReference type="ARBA" id="ARBA00023239"/>
    </source>
</evidence>
<evidence type="ECO:0000256" key="5">
    <source>
        <dbReference type="HAMAP-Rule" id="MF_01403"/>
    </source>
</evidence>
<dbReference type="Pfam" id="PF03894">
    <property type="entry name" value="XFP"/>
    <property type="match status" value="1"/>
</dbReference>
<dbReference type="PANTHER" id="PTHR31273:SF0">
    <property type="entry name" value="PHOSPHOKETOLASE-RELATED"/>
    <property type="match status" value="1"/>
</dbReference>
<dbReference type="AlphaFoldDB" id="A0A0R1VLD0"/>
<feature type="domain" description="Xylulose 5-phosphate/Fructose 6-phosphate phosphoketolase C-terminal" evidence="6">
    <location>
        <begin position="600"/>
        <end position="799"/>
    </location>
</feature>
<dbReference type="InterPro" id="IPR018969">
    <property type="entry name" value="Xul5P/Fru6P_PKetolase_C"/>
</dbReference>
<dbReference type="GO" id="GO:0005975">
    <property type="term" value="P:carbohydrate metabolic process"/>
    <property type="evidence" value="ECO:0007669"/>
    <property type="project" value="InterPro"/>
</dbReference>
<sequence>MANSTESNQALKERETDYSSKEYFDLMTKYWRAANYISVGQLYLQDNPLLKRPLTKADVKFHPIGHWGTIAGQNFIYTHLNRIIKKYNLNMFYIEGSGHGGQVMVSNSYLDGSYTDIYPNITQDEKGLQRLFKRFSFPGGVASHADAKTPGSIHEGGELGYSLSHGVGAILDNPDVIAAVEIGDGEAETGPLATSWFSNVFINPVKDGAALPILNLNGFKIANPTILGRKSDEELTKYFEGMGWEPIFVEGDDADKLNPVMAKAMDTAIEKIHAIQRQARESSADDATRPVWPMIILRAPKGWTGPKEWAGRPIEGSFRAHQIPIPVDSQHMAHADALVKWLKSYKPEELFDENGTLKPEIRATTPDGDARMAANPITNGGKDQKQLDLPDWRNYALDNSKRGAGEERQDMVELGKFFRDVIKNNPNTFRLFGPDETASNQLQEAFDVTNRQWMEPIHNPNDQWMKADGRIIDSQLSEHQDEGWLEGYTLTGRHGVFTSYEAFLRVVDSMLTQYFKWIREADEQPWRHKYPSLNLISSSTSFQQDHNGYSHQDPGILTHLAEKKPKYIREFLPADANSLLAVMHKALNMKQTLNVTIASKHPRPQFYSVQEAEQLVDQGLKVIDWASTTKPGEEPDVVMAAAGTEPNLESLAAIDILHQQFPDLKIRFINVVDLLKLHSPQFDPRGLNDEEFDNYFTKDKPVVFAFHGYEDLIESLFFRRHNNNLHVHGYREDGDITTPFDMRVLNHLDRFHLAKEVAEDVYGDKASEFTSHMDDKLQEHHDYIRQNGADLPEIRNWEWKDLK</sequence>
<dbReference type="SUPFAM" id="SSF52518">
    <property type="entry name" value="Thiamin diphosphate-binding fold (THDP-binding)"/>
    <property type="match status" value="2"/>
</dbReference>
<dbReference type="PANTHER" id="PTHR31273">
    <property type="entry name" value="PHOSPHOKETOLASE-RELATED"/>
    <property type="match status" value="1"/>
</dbReference>
<evidence type="ECO:0000256" key="3">
    <source>
        <dbReference type="ARBA" id="ARBA00023052"/>
    </source>
</evidence>
<dbReference type="OrthoDB" id="9768449at2"/>
<dbReference type="HAMAP" id="MF_01403">
    <property type="entry name" value="Phosphoketolase"/>
    <property type="match status" value="1"/>
</dbReference>
<keyword evidence="4 5" id="KW-0456">Lyase</keyword>
<dbReference type="Proteomes" id="UP000051966">
    <property type="component" value="Unassembled WGS sequence"/>
</dbReference>
<dbReference type="Pfam" id="PF09364">
    <property type="entry name" value="XFP_N"/>
    <property type="match status" value="1"/>
</dbReference>
<comment type="cofactor">
    <cofactor evidence="1 5">
        <name>thiamine diphosphate</name>
        <dbReference type="ChEBI" id="CHEBI:58937"/>
    </cofactor>
</comment>
<comment type="similarity">
    <text evidence="2 5">Belongs to the XFP family.</text>
</comment>
<evidence type="ECO:0000256" key="1">
    <source>
        <dbReference type="ARBA" id="ARBA00001964"/>
    </source>
</evidence>
<evidence type="ECO:0000259" key="6">
    <source>
        <dbReference type="Pfam" id="PF09363"/>
    </source>
</evidence>
<dbReference type="PROSITE" id="PS60002">
    <property type="entry name" value="PHOSPHOKETOLASE_1"/>
    <property type="match status" value="1"/>
</dbReference>